<dbReference type="EMBL" id="FJVC01000386">
    <property type="protein sequence ID" value="CZT49589.1"/>
    <property type="molecule type" value="Genomic_DNA"/>
</dbReference>
<accession>A0A1E1MKH8</accession>
<evidence type="ECO:0000256" key="2">
    <source>
        <dbReference type="SAM" id="SignalP"/>
    </source>
</evidence>
<name>A0A1E1MKH8_RHYSE</name>
<protein>
    <submittedName>
        <fullName evidence="3">Uncharacterized protein</fullName>
    </submittedName>
</protein>
<keyword evidence="1" id="KW-0812">Transmembrane</keyword>
<feature type="transmembrane region" description="Helical" evidence="1">
    <location>
        <begin position="82"/>
        <end position="103"/>
    </location>
</feature>
<proteinExistence type="predicted"/>
<gene>
    <name evidence="3" type="ORF">RSE6_10459</name>
</gene>
<dbReference type="AlphaFoldDB" id="A0A1E1MKH8"/>
<feature type="signal peptide" evidence="2">
    <location>
        <begin position="1"/>
        <end position="16"/>
    </location>
</feature>
<evidence type="ECO:0000256" key="1">
    <source>
        <dbReference type="SAM" id="Phobius"/>
    </source>
</evidence>
<evidence type="ECO:0000313" key="3">
    <source>
        <dbReference type="EMBL" id="CZT49589.1"/>
    </source>
</evidence>
<keyword evidence="4" id="KW-1185">Reference proteome</keyword>
<evidence type="ECO:0000313" key="4">
    <source>
        <dbReference type="Proteomes" id="UP000177625"/>
    </source>
</evidence>
<dbReference type="PANTHER" id="PTHR35043:SF7">
    <property type="entry name" value="TRANSCRIPTION FACTOR DOMAIN-CONTAINING PROTEIN"/>
    <property type="match status" value="1"/>
</dbReference>
<reference evidence="4" key="1">
    <citation type="submission" date="2016-03" db="EMBL/GenBank/DDBJ databases">
        <authorList>
            <person name="Guldener U."/>
        </authorList>
    </citation>
    <scope>NUCLEOTIDE SEQUENCE [LARGE SCALE GENOMIC DNA]</scope>
</reference>
<feature type="transmembrane region" description="Helical" evidence="1">
    <location>
        <begin position="40"/>
        <end position="61"/>
    </location>
</feature>
<dbReference type="Proteomes" id="UP000177625">
    <property type="component" value="Unassembled WGS sequence"/>
</dbReference>
<organism evidence="3 4">
    <name type="scientific">Rhynchosporium secalis</name>
    <name type="common">Barley scald fungus</name>
    <dbReference type="NCBI Taxonomy" id="38038"/>
    <lineage>
        <taxon>Eukaryota</taxon>
        <taxon>Fungi</taxon>
        <taxon>Dikarya</taxon>
        <taxon>Ascomycota</taxon>
        <taxon>Pezizomycotina</taxon>
        <taxon>Leotiomycetes</taxon>
        <taxon>Helotiales</taxon>
        <taxon>Ploettnerulaceae</taxon>
        <taxon>Rhynchosporium</taxon>
    </lineage>
</organism>
<keyword evidence="1" id="KW-0472">Membrane</keyword>
<feature type="chain" id="PRO_5009448461" evidence="2">
    <location>
        <begin position="17"/>
        <end position="319"/>
    </location>
</feature>
<keyword evidence="2" id="KW-0732">Signal</keyword>
<sequence length="319" mass="35891">MSLMLAGVYLVPPIWAAPTPNITALRNTIAPAFVGEPHARRTWSLLYSCSFTLLLCVYTATHLNVKGHYDTKGKVWRRKAKWAAIAIFALEIVGYVAFEQWIFARGFLKELKTIAEESTDENIKKRLTENPKEPPFDMVYAHYILMGGFAVHVDKIHNTVEIITVTTGDIGDKSKADVLAKSLVCVQVLWVVGQAIERKATGYPMGLLEVHTIVHVVRALLMYALWFQKPFNDQKPTILELGGYLDLVAFVLQLSTNGWRFGTPGFLGRDNEIPSTLRRGFINKMVSDSSFAFWSRQPCFVWYRPTELGELMGTASGFP</sequence>
<keyword evidence="1" id="KW-1133">Transmembrane helix</keyword>
<dbReference type="PANTHER" id="PTHR35043">
    <property type="entry name" value="TRANSCRIPTION FACTOR DOMAIN-CONTAINING PROTEIN"/>
    <property type="match status" value="1"/>
</dbReference>